<keyword evidence="2" id="KW-1185">Reference proteome</keyword>
<accession>A0A5B1M0H7</accession>
<evidence type="ECO:0000313" key="2">
    <source>
        <dbReference type="Proteomes" id="UP000324351"/>
    </source>
</evidence>
<sequence length="226" mass="24179">MEPPRTPSVPGLANDAAGAVGELLAGASRQLTKVRSDPKPLHPSGVVVTARLVRTGSAGIAVPWLEIAGTQEVVVRISRAIGLPGAVPDIHGLAMRVPISGRTHHADLLFASTGLGRVTRFMLTAGREITSRPLTTLLPYRSPRGPLLIGACPGGGDPLRFQLLWSRWLGPWVRFAELTVHSTTGPDPDISFDPIANPLPGLQHYEWVRRLRAPAYRAAREATGRA</sequence>
<protein>
    <submittedName>
        <fullName evidence="1">Phosphodiesterase</fullName>
    </submittedName>
</protein>
<dbReference type="EMBL" id="VUJW01000008">
    <property type="protein sequence ID" value="KAA1426433.1"/>
    <property type="molecule type" value="Genomic_DNA"/>
</dbReference>
<dbReference type="RefSeq" id="WP_149751015.1">
    <property type="nucleotide sequence ID" value="NZ_VUJW01000008.1"/>
</dbReference>
<dbReference type="AlphaFoldDB" id="A0A5B1M0H7"/>
<reference evidence="1 2" key="1">
    <citation type="submission" date="2019-09" db="EMBL/GenBank/DDBJ databases">
        <title>Nocardioides panacisoli sp. nov., isolated from the soil of a ginseng field.</title>
        <authorList>
            <person name="Cho C."/>
        </authorList>
    </citation>
    <scope>NUCLEOTIDE SEQUENCE [LARGE SCALE GENOMIC DNA]</scope>
    <source>
        <strain evidence="1 2">BN140041</strain>
    </source>
</reference>
<reference evidence="1 2" key="2">
    <citation type="submission" date="2019-09" db="EMBL/GenBank/DDBJ databases">
        <authorList>
            <person name="Jin C."/>
        </authorList>
    </citation>
    <scope>NUCLEOTIDE SEQUENCE [LARGE SCALE GENOMIC DNA]</scope>
    <source>
        <strain evidence="1 2">BN140041</strain>
    </source>
</reference>
<organism evidence="1 2">
    <name type="scientific">Nocardioides antri</name>
    <dbReference type="NCBI Taxonomy" id="2607659"/>
    <lineage>
        <taxon>Bacteria</taxon>
        <taxon>Bacillati</taxon>
        <taxon>Actinomycetota</taxon>
        <taxon>Actinomycetes</taxon>
        <taxon>Propionibacteriales</taxon>
        <taxon>Nocardioidaceae</taxon>
        <taxon>Nocardioides</taxon>
    </lineage>
</organism>
<gene>
    <name evidence="1" type="ORF">F0U47_13575</name>
</gene>
<dbReference type="Proteomes" id="UP000324351">
    <property type="component" value="Unassembled WGS sequence"/>
</dbReference>
<evidence type="ECO:0000313" key="1">
    <source>
        <dbReference type="EMBL" id="KAA1426433.1"/>
    </source>
</evidence>
<proteinExistence type="predicted"/>
<comment type="caution">
    <text evidence="1">The sequence shown here is derived from an EMBL/GenBank/DDBJ whole genome shotgun (WGS) entry which is preliminary data.</text>
</comment>
<name>A0A5B1M0H7_9ACTN</name>